<protein>
    <submittedName>
        <fullName evidence="2">Uncharacterized protein</fullName>
    </submittedName>
</protein>
<evidence type="ECO:0000256" key="1">
    <source>
        <dbReference type="SAM" id="Coils"/>
    </source>
</evidence>
<organism evidence="2 3">
    <name type="scientific">Acer yangbiense</name>
    <dbReference type="NCBI Taxonomy" id="1000413"/>
    <lineage>
        <taxon>Eukaryota</taxon>
        <taxon>Viridiplantae</taxon>
        <taxon>Streptophyta</taxon>
        <taxon>Embryophyta</taxon>
        <taxon>Tracheophyta</taxon>
        <taxon>Spermatophyta</taxon>
        <taxon>Magnoliopsida</taxon>
        <taxon>eudicotyledons</taxon>
        <taxon>Gunneridae</taxon>
        <taxon>Pentapetalae</taxon>
        <taxon>rosids</taxon>
        <taxon>malvids</taxon>
        <taxon>Sapindales</taxon>
        <taxon>Sapindaceae</taxon>
        <taxon>Hippocastanoideae</taxon>
        <taxon>Acereae</taxon>
        <taxon>Acer</taxon>
    </lineage>
</organism>
<sequence>MVTNSYKGEKKFYGDKSKGSRFYCPTYSTMIVESKRAVFLEEGTDDDEPLPILNESQPVIYEPEPVMDKSQPAVDEPRLIVDVPLRRSHRVRRSAIPDDYIVYLQEHDFDLGVDDDPITYGQDVQSSKSSDWMDAMIDELRSMDTNQVWDFPEFFTSSDKGFEELKITIEGFKKEEDDLKERINHLMVKFSNSKLSSDSDVLEGWTAVGEQEQSKDESHFIDKGGLKGLKDRDNYYKETNNRDDSTNIAEDFEEIGRDDAVMSDFCVGTGREDDCIDILAKNGQLSVELGADVCCMLGDLMFRLSERKQVLEQFHEIRSALESLIKNMENIARMVYIWHQQQHIRNTVSNSNQMSKWRKIQFPKKFGTWMNSRCGTFHECKSLIQGKEEVMGDFEEIEAYLNENEMGLEEEMSELKLAREALLDREGCVLHVWCSHV</sequence>
<evidence type="ECO:0000313" key="2">
    <source>
        <dbReference type="EMBL" id="TXG47810.1"/>
    </source>
</evidence>
<name>A0A5C7GTC0_9ROSI</name>
<gene>
    <name evidence="2" type="ORF">EZV62_027104</name>
</gene>
<evidence type="ECO:0000313" key="3">
    <source>
        <dbReference type="Proteomes" id="UP000323000"/>
    </source>
</evidence>
<reference evidence="3" key="1">
    <citation type="journal article" date="2019" name="Gigascience">
        <title>De novo genome assembly of the endangered Acer yangbiense, a plant species with extremely small populations endemic to Yunnan Province, China.</title>
        <authorList>
            <person name="Yang J."/>
            <person name="Wariss H.M."/>
            <person name="Tao L."/>
            <person name="Zhang R."/>
            <person name="Yun Q."/>
            <person name="Hollingsworth P."/>
            <person name="Dao Z."/>
            <person name="Luo G."/>
            <person name="Guo H."/>
            <person name="Ma Y."/>
            <person name="Sun W."/>
        </authorList>
    </citation>
    <scope>NUCLEOTIDE SEQUENCE [LARGE SCALE GENOMIC DNA]</scope>
    <source>
        <strain evidence="3">cv. Malutang</strain>
    </source>
</reference>
<dbReference type="EMBL" id="VAHF01000013">
    <property type="protein sequence ID" value="TXG47810.1"/>
    <property type="molecule type" value="Genomic_DNA"/>
</dbReference>
<comment type="caution">
    <text evidence="2">The sequence shown here is derived from an EMBL/GenBank/DDBJ whole genome shotgun (WGS) entry which is preliminary data.</text>
</comment>
<proteinExistence type="predicted"/>
<accession>A0A5C7GTC0</accession>
<feature type="coiled-coil region" evidence="1">
    <location>
        <begin position="162"/>
        <end position="189"/>
    </location>
</feature>
<dbReference type="OrthoDB" id="411615at2759"/>
<dbReference type="AlphaFoldDB" id="A0A5C7GTC0"/>
<keyword evidence="1" id="KW-0175">Coiled coil</keyword>
<keyword evidence="3" id="KW-1185">Reference proteome</keyword>
<dbReference type="Proteomes" id="UP000323000">
    <property type="component" value="Chromosome 13"/>
</dbReference>